<dbReference type="EMBL" id="OZ004258">
    <property type="protein sequence ID" value="CAK7914690.1"/>
    <property type="molecule type" value="Genomic_DNA"/>
</dbReference>
<evidence type="ECO:0000313" key="7">
    <source>
        <dbReference type="EMBL" id="CAK7914690.1"/>
    </source>
</evidence>
<dbReference type="InterPro" id="IPR035896">
    <property type="entry name" value="AN1-like_Znf"/>
</dbReference>
<name>A0ABP0EGR8_9ASCO</name>
<gene>
    <name evidence="7" type="primary">TMC1</name>
    <name evidence="7" type="ORF">CAAN4_F17612</name>
</gene>
<evidence type="ECO:0000259" key="6">
    <source>
        <dbReference type="PROSITE" id="PS51039"/>
    </source>
</evidence>
<dbReference type="Proteomes" id="UP001497600">
    <property type="component" value="Chromosome F"/>
</dbReference>
<protein>
    <submittedName>
        <fullName evidence="7">AN1-type zinc finger protein Tmc1p</fullName>
    </submittedName>
</protein>
<proteinExistence type="predicted"/>
<dbReference type="InterPro" id="IPR000626">
    <property type="entry name" value="Ubiquitin-like_dom"/>
</dbReference>
<evidence type="ECO:0000259" key="5">
    <source>
        <dbReference type="PROSITE" id="PS50053"/>
    </source>
</evidence>
<dbReference type="SUPFAM" id="SSF118310">
    <property type="entry name" value="AN1-like Zinc finger"/>
    <property type="match status" value="1"/>
</dbReference>
<dbReference type="SUPFAM" id="SSF54236">
    <property type="entry name" value="Ubiquitin-like"/>
    <property type="match status" value="1"/>
</dbReference>
<evidence type="ECO:0000313" key="8">
    <source>
        <dbReference type="Proteomes" id="UP001497600"/>
    </source>
</evidence>
<keyword evidence="3" id="KW-0862">Zinc</keyword>
<feature type="domain" description="Ubiquitin-like" evidence="5">
    <location>
        <begin position="1"/>
        <end position="68"/>
    </location>
</feature>
<evidence type="ECO:0000256" key="4">
    <source>
        <dbReference type="PROSITE-ProRule" id="PRU00449"/>
    </source>
</evidence>
<dbReference type="PROSITE" id="PS50053">
    <property type="entry name" value="UBIQUITIN_2"/>
    <property type="match status" value="1"/>
</dbReference>
<dbReference type="PROSITE" id="PS51039">
    <property type="entry name" value="ZF_AN1"/>
    <property type="match status" value="1"/>
</dbReference>
<dbReference type="SMART" id="SM00154">
    <property type="entry name" value="ZnF_AN1"/>
    <property type="match status" value="1"/>
</dbReference>
<dbReference type="InterPro" id="IPR029071">
    <property type="entry name" value="Ubiquitin-like_domsf"/>
</dbReference>
<keyword evidence="8" id="KW-1185">Reference proteome</keyword>
<feature type="domain" description="AN1-type" evidence="6">
    <location>
        <begin position="100"/>
        <end position="149"/>
    </location>
</feature>
<accession>A0ABP0EGR8</accession>
<sequence length="169" mass="18615">MRITIRLSTNSAYTLTIPDNSTVQDLRTSAKVACPPSAKLPTDFKLIYNGQKLDPHYKLLSDFGISPEGSDIILMSNGVASPISSPSLTPTTVRKTTNATKKKSRCSFKSCSSAPLRMVGECSHCSGKFCAKHRLLEDHHCQDLQYCRDSAHERNAMKLHSESTMAPRV</sequence>
<dbReference type="Gene3D" id="3.10.20.90">
    <property type="entry name" value="Phosphatidylinositol 3-kinase Catalytic Subunit, Chain A, domain 1"/>
    <property type="match status" value="1"/>
</dbReference>
<dbReference type="InterPro" id="IPR000058">
    <property type="entry name" value="Znf_AN1"/>
</dbReference>
<evidence type="ECO:0000256" key="3">
    <source>
        <dbReference type="ARBA" id="ARBA00022833"/>
    </source>
</evidence>
<evidence type="ECO:0000256" key="2">
    <source>
        <dbReference type="ARBA" id="ARBA00022771"/>
    </source>
</evidence>
<reference evidence="7 8" key="1">
    <citation type="submission" date="2024-01" db="EMBL/GenBank/DDBJ databases">
        <authorList>
            <consortium name="Genoscope - CEA"/>
            <person name="William W."/>
        </authorList>
    </citation>
    <scope>NUCLEOTIDE SEQUENCE [LARGE SCALE GENOMIC DNA]</scope>
    <source>
        <strain evidence="7 8">29B2s-10</strain>
    </source>
</reference>
<dbReference type="CDD" id="cd17039">
    <property type="entry name" value="Ubl_ubiquitin_like"/>
    <property type="match status" value="1"/>
</dbReference>
<keyword evidence="2 4" id="KW-0863">Zinc-finger</keyword>
<dbReference type="Pfam" id="PF01428">
    <property type="entry name" value="zf-AN1"/>
    <property type="match status" value="1"/>
</dbReference>
<evidence type="ECO:0000256" key="1">
    <source>
        <dbReference type="ARBA" id="ARBA00022723"/>
    </source>
</evidence>
<dbReference type="Gene3D" id="4.10.1110.10">
    <property type="entry name" value="AN1-like Zinc finger"/>
    <property type="match status" value="1"/>
</dbReference>
<keyword evidence="1" id="KW-0479">Metal-binding</keyword>
<organism evidence="7 8">
    <name type="scientific">[Candida] anglica</name>
    <dbReference type="NCBI Taxonomy" id="148631"/>
    <lineage>
        <taxon>Eukaryota</taxon>
        <taxon>Fungi</taxon>
        <taxon>Dikarya</taxon>
        <taxon>Ascomycota</taxon>
        <taxon>Saccharomycotina</taxon>
        <taxon>Pichiomycetes</taxon>
        <taxon>Debaryomycetaceae</taxon>
        <taxon>Kurtzmaniella</taxon>
    </lineage>
</organism>